<keyword evidence="3" id="KW-1185">Reference proteome</keyword>
<feature type="compositionally biased region" description="Polar residues" evidence="1">
    <location>
        <begin position="287"/>
        <end position="301"/>
    </location>
</feature>
<feature type="compositionally biased region" description="Low complexity" evidence="1">
    <location>
        <begin position="204"/>
        <end position="213"/>
    </location>
</feature>
<dbReference type="Proteomes" id="UP001057375">
    <property type="component" value="Unassembled WGS sequence"/>
</dbReference>
<dbReference type="CDD" id="cd00590">
    <property type="entry name" value="RRM_SF"/>
    <property type="match status" value="1"/>
</dbReference>
<gene>
    <name evidence="2" type="ORF">ADUPG1_005941</name>
</gene>
<evidence type="ECO:0000256" key="1">
    <source>
        <dbReference type="SAM" id="MobiDB-lite"/>
    </source>
</evidence>
<protein>
    <recommendedName>
        <fullName evidence="4">RRM domain-containing protein</fullName>
    </recommendedName>
</protein>
<dbReference type="Gene3D" id="3.30.70.330">
    <property type="match status" value="1"/>
</dbReference>
<proteinExistence type="predicted"/>
<reference evidence="2" key="1">
    <citation type="submission" date="2022-03" db="EMBL/GenBank/DDBJ databases">
        <title>Draft genome sequence of Aduncisulcus paluster, a free-living microaerophilic Fornicata.</title>
        <authorList>
            <person name="Yuyama I."/>
            <person name="Kume K."/>
            <person name="Tamura T."/>
            <person name="Inagaki Y."/>
            <person name="Hashimoto T."/>
        </authorList>
    </citation>
    <scope>NUCLEOTIDE SEQUENCE</scope>
    <source>
        <strain evidence="2">NY0171</strain>
    </source>
</reference>
<dbReference type="InterPro" id="IPR012677">
    <property type="entry name" value="Nucleotide-bd_a/b_plait_sf"/>
</dbReference>
<name>A0ABQ5KJA5_9EUKA</name>
<comment type="caution">
    <text evidence="2">The sequence shown here is derived from an EMBL/GenBank/DDBJ whole genome shotgun (WGS) entry which is preliminary data.</text>
</comment>
<feature type="compositionally biased region" description="Polar residues" evidence="1">
    <location>
        <begin position="308"/>
        <end position="326"/>
    </location>
</feature>
<evidence type="ECO:0000313" key="3">
    <source>
        <dbReference type="Proteomes" id="UP001057375"/>
    </source>
</evidence>
<feature type="region of interest" description="Disordered" evidence="1">
    <location>
        <begin position="72"/>
        <end position="165"/>
    </location>
</feature>
<feature type="compositionally biased region" description="Basic and acidic residues" evidence="1">
    <location>
        <begin position="77"/>
        <end position="91"/>
    </location>
</feature>
<evidence type="ECO:0000313" key="2">
    <source>
        <dbReference type="EMBL" id="GKT31528.1"/>
    </source>
</evidence>
<dbReference type="InterPro" id="IPR035979">
    <property type="entry name" value="RBD_domain_sf"/>
</dbReference>
<feature type="non-terminal residue" evidence="2">
    <location>
        <position position="353"/>
    </location>
</feature>
<accession>A0ABQ5KJA5</accession>
<evidence type="ECO:0008006" key="4">
    <source>
        <dbReference type="Google" id="ProtNLM"/>
    </source>
</evidence>
<organism evidence="2 3">
    <name type="scientific">Aduncisulcus paluster</name>
    <dbReference type="NCBI Taxonomy" id="2918883"/>
    <lineage>
        <taxon>Eukaryota</taxon>
        <taxon>Metamonada</taxon>
        <taxon>Carpediemonas-like organisms</taxon>
        <taxon>Aduncisulcus</taxon>
    </lineage>
</organism>
<sequence>MVVFLHGFASSTPKDVIAARASQYGEVLRLSKKKKICFIEYSSQAEEELAITKFRGWIIDGNRIGAEKAKHPLYKASKKEPKKEPKKKEDIPPLFVQSDFSSASPSSTTISLPSLATHSCPCKDSPSPPAKSKSVRAEFESPKDSLGLNCDGDPCPPQHHPKRDFESHFSMSNQLHSATGVLSQPSFVSLPGGTRSFSHPRDGSNNSPSNNSPRPQVGSFPFPLGSAEHPHHQDEDAMLPHMSISRTTPIHPPSAHYSPPSLMGTQTGMSFSSSHSVSKHSHYPLLPSSSFTERQGNSSQSDGHHFSSVATNPSDVLIQPNSNTQTQMHFLPKASLPYYRYSELPHGSSSSTS</sequence>
<dbReference type="EMBL" id="BQXS01009691">
    <property type="protein sequence ID" value="GKT31528.1"/>
    <property type="molecule type" value="Genomic_DNA"/>
</dbReference>
<feature type="compositionally biased region" description="Low complexity" evidence="1">
    <location>
        <begin position="101"/>
        <end position="125"/>
    </location>
</feature>
<dbReference type="SUPFAM" id="SSF54928">
    <property type="entry name" value="RNA-binding domain, RBD"/>
    <property type="match status" value="1"/>
</dbReference>
<feature type="region of interest" description="Disordered" evidence="1">
    <location>
        <begin position="184"/>
        <end position="326"/>
    </location>
</feature>